<dbReference type="Gene3D" id="3.40.50.620">
    <property type="entry name" value="HUPs"/>
    <property type="match status" value="1"/>
</dbReference>
<comment type="caution">
    <text evidence="5">The sequence shown here is derived from an EMBL/GenBank/DDBJ whole genome shotgun (WGS) entry which is preliminary data.</text>
</comment>
<dbReference type="GO" id="GO:0006526">
    <property type="term" value="P:L-arginine biosynthetic process"/>
    <property type="evidence" value="ECO:0007669"/>
    <property type="project" value="InterPro"/>
</dbReference>
<reference evidence="5" key="1">
    <citation type="journal article" date="2015" name="Nature">
        <title>Complex archaea that bridge the gap between prokaryotes and eukaryotes.</title>
        <authorList>
            <person name="Spang A."/>
            <person name="Saw J.H."/>
            <person name="Jorgensen S.L."/>
            <person name="Zaremba-Niedzwiedzka K."/>
            <person name="Martijn J."/>
            <person name="Lind A.E."/>
            <person name="van Eijk R."/>
            <person name="Schleper C."/>
            <person name="Guy L."/>
            <person name="Ettema T.J."/>
        </authorList>
    </citation>
    <scope>NUCLEOTIDE SEQUENCE</scope>
</reference>
<organism evidence="5">
    <name type="scientific">marine sediment metagenome</name>
    <dbReference type="NCBI Taxonomy" id="412755"/>
    <lineage>
        <taxon>unclassified sequences</taxon>
        <taxon>metagenomes</taxon>
        <taxon>ecological metagenomes</taxon>
    </lineage>
</organism>
<dbReference type="GO" id="GO:0005524">
    <property type="term" value="F:ATP binding"/>
    <property type="evidence" value="ECO:0007669"/>
    <property type="project" value="UniProtKB-KW"/>
</dbReference>
<keyword evidence="2" id="KW-0547">Nucleotide-binding</keyword>
<accession>A0A0F9A6F3</accession>
<protein>
    <recommendedName>
        <fullName evidence="4">Arginosuccinate synthase-like N-terminal domain-containing protein</fullName>
    </recommendedName>
</protein>
<dbReference type="PANTHER" id="PTHR11587:SF2">
    <property type="entry name" value="ARGININOSUCCINATE SYNTHASE"/>
    <property type="match status" value="1"/>
</dbReference>
<dbReference type="PANTHER" id="PTHR11587">
    <property type="entry name" value="ARGININOSUCCINATE SYNTHASE"/>
    <property type="match status" value="1"/>
</dbReference>
<feature type="non-terminal residue" evidence="5">
    <location>
        <position position="118"/>
    </location>
</feature>
<dbReference type="GO" id="GO:0000050">
    <property type="term" value="P:urea cycle"/>
    <property type="evidence" value="ECO:0007669"/>
    <property type="project" value="TreeGrafter"/>
</dbReference>
<dbReference type="GO" id="GO:0004055">
    <property type="term" value="F:argininosuccinate synthase activity"/>
    <property type="evidence" value="ECO:0007669"/>
    <property type="project" value="InterPro"/>
</dbReference>
<sequence>MTQKKKVVLAYSGGLDTSVAIKWMQEKHNMDVIALTIDLGTEKDLKPVEEKALKIGAGKSIIIDAKEVFVYYFIFPALQAGALYEKSYLLSTALGRPLIAKLLVDTAMSEGASAVAHG</sequence>
<dbReference type="AlphaFoldDB" id="A0A0F9A6F3"/>
<dbReference type="GO" id="GO:0005737">
    <property type="term" value="C:cytoplasm"/>
    <property type="evidence" value="ECO:0007669"/>
    <property type="project" value="TreeGrafter"/>
</dbReference>
<dbReference type="Pfam" id="PF00764">
    <property type="entry name" value="Arginosuc_synth"/>
    <property type="match status" value="1"/>
</dbReference>
<keyword evidence="3" id="KW-0067">ATP-binding</keyword>
<dbReference type="InterPro" id="IPR048267">
    <property type="entry name" value="Arginosuc_syn_N"/>
</dbReference>
<dbReference type="PROSITE" id="PS00564">
    <property type="entry name" value="ARGININOSUCCIN_SYN_1"/>
    <property type="match status" value="1"/>
</dbReference>
<keyword evidence="1" id="KW-0436">Ligase</keyword>
<proteinExistence type="predicted"/>
<dbReference type="InterPro" id="IPR014729">
    <property type="entry name" value="Rossmann-like_a/b/a_fold"/>
</dbReference>
<evidence type="ECO:0000256" key="1">
    <source>
        <dbReference type="ARBA" id="ARBA00022598"/>
    </source>
</evidence>
<gene>
    <name evidence="5" type="ORF">LCGC14_2609130</name>
</gene>
<dbReference type="GO" id="GO:0000053">
    <property type="term" value="P:argininosuccinate metabolic process"/>
    <property type="evidence" value="ECO:0007669"/>
    <property type="project" value="TreeGrafter"/>
</dbReference>
<evidence type="ECO:0000256" key="2">
    <source>
        <dbReference type="ARBA" id="ARBA00022741"/>
    </source>
</evidence>
<evidence type="ECO:0000313" key="5">
    <source>
        <dbReference type="EMBL" id="KKL05129.1"/>
    </source>
</evidence>
<dbReference type="EMBL" id="LAZR01044246">
    <property type="protein sequence ID" value="KKL05129.1"/>
    <property type="molecule type" value="Genomic_DNA"/>
</dbReference>
<evidence type="ECO:0000256" key="3">
    <source>
        <dbReference type="ARBA" id="ARBA00022840"/>
    </source>
</evidence>
<evidence type="ECO:0000259" key="4">
    <source>
        <dbReference type="Pfam" id="PF00764"/>
    </source>
</evidence>
<feature type="domain" description="Arginosuccinate synthase-like N-terminal" evidence="4">
    <location>
        <begin position="6"/>
        <end position="118"/>
    </location>
</feature>
<name>A0A0F9A6F3_9ZZZZ</name>
<dbReference type="SUPFAM" id="SSF52402">
    <property type="entry name" value="Adenine nucleotide alpha hydrolases-like"/>
    <property type="match status" value="1"/>
</dbReference>
<dbReference type="InterPro" id="IPR018223">
    <property type="entry name" value="Arginosuc_synth_CS"/>
</dbReference>
<dbReference type="InterPro" id="IPR001518">
    <property type="entry name" value="Arginosuc_synth"/>
</dbReference>